<keyword evidence="11" id="KW-1185">Reference proteome</keyword>
<feature type="domain" description="UGGT thioredoxin-like" evidence="7">
    <location>
        <begin position="242"/>
        <end position="353"/>
    </location>
</feature>
<dbReference type="Pfam" id="PF18401">
    <property type="entry name" value="Thioredoxin_13"/>
    <property type="match status" value="1"/>
</dbReference>
<evidence type="ECO:0000259" key="7">
    <source>
        <dbReference type="Pfam" id="PF18401"/>
    </source>
</evidence>
<accession>A0A0C7NGJ4</accession>
<reference evidence="10 11" key="1">
    <citation type="submission" date="2014-12" db="EMBL/GenBank/DDBJ databases">
        <authorList>
            <person name="Neuveglise Cecile"/>
        </authorList>
    </citation>
    <scope>NUCLEOTIDE SEQUENCE [LARGE SCALE GENOMIC DNA]</scope>
    <source>
        <strain evidence="10 11">CBS 12615</strain>
    </source>
</reference>
<evidence type="ECO:0000256" key="6">
    <source>
        <dbReference type="SAM" id="SignalP"/>
    </source>
</evidence>
<dbReference type="EMBL" id="LN736373">
    <property type="protein sequence ID" value="CEP64838.1"/>
    <property type="molecule type" value="Genomic_DNA"/>
</dbReference>
<protein>
    <submittedName>
        <fullName evidence="10">LALA0S14e00430g1_1</fullName>
    </submittedName>
</protein>
<dbReference type="RefSeq" id="XP_022631039.1">
    <property type="nucleotide sequence ID" value="XM_022771443.1"/>
</dbReference>
<evidence type="ECO:0000256" key="4">
    <source>
        <dbReference type="ARBA" id="ARBA00022824"/>
    </source>
</evidence>
<gene>
    <name evidence="10" type="ORF">LALA0_S14e00430g</name>
</gene>
<evidence type="ECO:0000256" key="3">
    <source>
        <dbReference type="ARBA" id="ARBA00022729"/>
    </source>
</evidence>
<keyword evidence="3 6" id="KW-0732">Signal</keyword>
<dbReference type="InterPro" id="IPR040497">
    <property type="entry name" value="Glyco_transf_24"/>
</dbReference>
<dbReference type="OrthoDB" id="27683at2759"/>
<evidence type="ECO:0000256" key="2">
    <source>
        <dbReference type="ARBA" id="ARBA00004319"/>
    </source>
</evidence>
<evidence type="ECO:0000313" key="10">
    <source>
        <dbReference type="EMBL" id="CEP64838.1"/>
    </source>
</evidence>
<evidence type="ECO:0000256" key="5">
    <source>
        <dbReference type="ARBA" id="ARBA00023180"/>
    </source>
</evidence>
<comment type="cofactor">
    <cofactor evidence="1">
        <name>Ca(2+)</name>
        <dbReference type="ChEBI" id="CHEBI:29108"/>
    </cofactor>
</comment>
<dbReference type="InterPro" id="IPR040692">
    <property type="entry name" value="UGGT_TRXL_3"/>
</dbReference>
<dbReference type="HOGENOM" id="CLU_002668_1_0_1"/>
<dbReference type="PANTHER" id="PTHR11226">
    <property type="entry name" value="UDP-GLUCOSE GLYCOPROTEIN:GLUCOSYLTRANSFERASE"/>
    <property type="match status" value="1"/>
</dbReference>
<dbReference type="GO" id="GO:0051082">
    <property type="term" value="F:unfolded protein binding"/>
    <property type="evidence" value="ECO:0007669"/>
    <property type="project" value="TreeGrafter"/>
</dbReference>
<dbReference type="Gene3D" id="3.90.550.10">
    <property type="entry name" value="Spore Coat Polysaccharide Biosynthesis Protein SpsA, Chain A"/>
    <property type="match status" value="1"/>
</dbReference>
<feature type="chain" id="PRO_5002195638" evidence="6">
    <location>
        <begin position="18"/>
        <end position="1323"/>
    </location>
</feature>
<organism evidence="10 11">
    <name type="scientific">Lachancea lanzarotensis</name>
    <dbReference type="NCBI Taxonomy" id="1245769"/>
    <lineage>
        <taxon>Eukaryota</taxon>
        <taxon>Fungi</taxon>
        <taxon>Dikarya</taxon>
        <taxon>Ascomycota</taxon>
        <taxon>Saccharomycotina</taxon>
        <taxon>Saccharomycetes</taxon>
        <taxon>Saccharomycetales</taxon>
        <taxon>Saccharomycetaceae</taxon>
        <taxon>Lachancea</taxon>
    </lineage>
</organism>
<feature type="signal peptide" evidence="6">
    <location>
        <begin position="1"/>
        <end position="17"/>
    </location>
</feature>
<dbReference type="PANTHER" id="PTHR11226:SF0">
    <property type="entry name" value="UDP-GLUCOSE:GLYCOPROTEIN GLUCOSYLTRANSFERASE"/>
    <property type="match status" value="1"/>
</dbReference>
<dbReference type="Pfam" id="PF18402">
    <property type="entry name" value="Thioredoxin_14"/>
    <property type="match status" value="1"/>
</dbReference>
<sequence>MFGSIFLILLGVFHVSGLTTITFPHSSSGQTLRAWNTLVKLVDDRNVLQQLYFEIAGVADDSDDWDGADDSAQFSDRIVDVLYSYNSDLAGLFPLHFASEPGFSSNTSNENFFILNDKKFQSPDDLFYLKSSDLAAQKLTIESEITSPEDVILGSNENAPLIQFYGCDRVSSWESFNRNLLTECQSGKIRFLWRSTCPNDQILDFVPSAVALTVKNSQWDKPVELPLEVPESFRDNEYYAQQVNDAKLSDLDKKVTSAICDLYEETKDFSKTLKYMKQVVDNFPALAQKLTKLQVSDTKLVEALNKTTENGIDHTMLGFYINGQYHKLSNLDKVSVVEAVTAELTRIDLIRKLLQDYEGLNDKESTTVAKDLVQKFSTHSLATLQNSQPAKYDLHRVPGFSESVIYFNDIENGAVYKEKLSDNIGEFFKQSEFGHIPAYRENWNEVVFVINLSELESKDTLEALQGLLRAVSVVENGHPQRIGFLPMVTSCQDNGLLRRIYELKSKSLKRLTNYLQELSVGTGVRSSEYKNLPPVLDILHAKLKLKNSSIIINGEIYPFKSNLWNYMIAKVIKKDVSYIKDELRRINAAGVLTAREILHRRSFTERNLKLAPDYFEDATYFVTNTTVLKKLGTRLLEFTKSRDHNVLHTISIVDDFNTPLALRRLLNASKVGLLGVRIRAIHTGVETKQWNKVRQLVENYSFTNIEKIISTIKAKSAINVIDHAVFNAWIFELPYDKSVRNSFMTINGRFVQFEEDEVPSTNEYEMILQREALRVLDATQALQDIFPHFLDTSIDSDLIEMVSSVLTKLFYDGQRFYNNGIDYTAEGSLSRIDLEEFVNFAAYNSFQHSSDVKKVDITLIVDPLEERTQKLLTLVSELQGLDFINIRLHFLPTMDLKLFPIHRFWFEISDLTPEIEEPGKYYVDIERPLHWHLGPLKEGSAEFEYAILEINAFDDAAVPSKGLVEGKGNVCLQLVNRENKVIDKTFTSTTFGYGQLRIHNLGGHYRIESCSENLKVTSFSFDAHSNYAPAKSFDVTSFSPLRAYVKIKDEENFQTTESLDVVRSSVDIFSIVENQDEENALKGLIASILNSNLENGIRLWVLTGEPPSIDLLQFLNDVSRKFGSRIKFEFIKYDWPRWLRPQRFTEDELVAVKVLMLDYVFPGEVDKLMYMEPGTRLEDLKALWEFKFDTTFCLPRAYHSDGIPYWKEGYWQTFLSKHNLKFHAIDPVFIVNLTKYRNDHVGEKMRIHYQRLSAGINFLAKIDQDLINDMQPKVPISTMRRSLVAQKVTQRDWDDENIESLYRQLIEDDAAPVNQNDFDHDEL</sequence>
<keyword evidence="5" id="KW-0325">Glycoprotein</keyword>
<evidence type="ECO:0000313" key="11">
    <source>
        <dbReference type="Proteomes" id="UP000054304"/>
    </source>
</evidence>
<evidence type="ECO:0000259" key="9">
    <source>
        <dbReference type="Pfam" id="PF18404"/>
    </source>
</evidence>
<comment type="subcellular location">
    <subcellularLocation>
        <location evidence="2">Endoplasmic reticulum lumen</location>
    </subcellularLocation>
</comment>
<dbReference type="GO" id="GO:0036503">
    <property type="term" value="P:ERAD pathway"/>
    <property type="evidence" value="ECO:0007669"/>
    <property type="project" value="TreeGrafter"/>
</dbReference>
<feature type="domain" description="Glucosyltransferase 24 catalytic" evidence="9">
    <location>
        <begin position="1066"/>
        <end position="1282"/>
    </location>
</feature>
<dbReference type="GO" id="GO:0018279">
    <property type="term" value="P:protein N-linked glycosylation via asparagine"/>
    <property type="evidence" value="ECO:0007669"/>
    <property type="project" value="TreeGrafter"/>
</dbReference>
<evidence type="ECO:0000259" key="8">
    <source>
        <dbReference type="Pfam" id="PF18402"/>
    </source>
</evidence>
<dbReference type="Pfam" id="PF18404">
    <property type="entry name" value="Glyco_transf_24"/>
    <property type="match status" value="1"/>
</dbReference>
<dbReference type="GeneID" id="34688407"/>
<evidence type="ECO:0000256" key="1">
    <source>
        <dbReference type="ARBA" id="ARBA00001913"/>
    </source>
</evidence>
<dbReference type="Proteomes" id="UP000054304">
    <property type="component" value="Unassembled WGS sequence"/>
</dbReference>
<dbReference type="GO" id="GO:0070880">
    <property type="term" value="P:fungal-type cell wall beta-glucan biosynthetic process"/>
    <property type="evidence" value="ECO:0007669"/>
    <property type="project" value="EnsemblFungi"/>
</dbReference>
<dbReference type="STRING" id="1245769.A0A0C7NGJ4"/>
<name>A0A0C7NGJ4_9SACH</name>
<proteinExistence type="predicted"/>
<dbReference type="InterPro" id="IPR040694">
    <property type="entry name" value="UGGT_TRXL_2"/>
</dbReference>
<dbReference type="GO" id="GO:0005788">
    <property type="term" value="C:endoplasmic reticulum lumen"/>
    <property type="evidence" value="ECO:0007669"/>
    <property type="project" value="UniProtKB-SubCell"/>
</dbReference>
<keyword evidence="4" id="KW-0256">Endoplasmic reticulum</keyword>
<dbReference type="GO" id="GO:0003980">
    <property type="term" value="F:UDP-glucose:glycoprotein glucosyltransferase activity"/>
    <property type="evidence" value="ECO:0007669"/>
    <property type="project" value="EnsemblFungi"/>
</dbReference>
<feature type="domain" description="UGGT thioredoxin-like" evidence="8">
    <location>
        <begin position="402"/>
        <end position="519"/>
    </location>
</feature>
<dbReference type="InterPro" id="IPR029044">
    <property type="entry name" value="Nucleotide-diphossugar_trans"/>
</dbReference>
<dbReference type="InterPro" id="IPR009448">
    <property type="entry name" value="UDP-g_GGtrans"/>
</dbReference>